<accession>A0AAJ1EJ32</accession>
<protein>
    <submittedName>
        <fullName evidence="1">Uncharacterized protein</fullName>
    </submittedName>
</protein>
<dbReference type="Proteomes" id="UP001197609">
    <property type="component" value="Unassembled WGS sequence"/>
</dbReference>
<gene>
    <name evidence="1" type="ORF">K8G79_13135</name>
</gene>
<sequence>MSEKTGFSQQERKALLRVALRAAIARASDQQLEDARPRILAERLTRTSLKNTQIHSLENLAYTTDKISDITDFLKKQIGRDARSHGWAKENVGHEVIAALELLRQKADEIVNEERTHVADIDADLPRRVHLDLCREFVKHLTAEFMYRKREE</sequence>
<organism evidence="1 2">
    <name type="scientific">Candidatus Methylomirabilis tolerans</name>
    <dbReference type="NCBI Taxonomy" id="3123416"/>
    <lineage>
        <taxon>Bacteria</taxon>
        <taxon>Candidatus Methylomirabilota</taxon>
        <taxon>Candidatus Methylomirabilia</taxon>
        <taxon>Candidatus Methylomirabilales</taxon>
        <taxon>Candidatus Methylomirabilaceae</taxon>
        <taxon>Candidatus Methylomirabilis</taxon>
    </lineage>
</organism>
<reference evidence="1 2" key="1">
    <citation type="journal article" date="2021" name="bioRxiv">
        <title>Unraveling nitrogen, sulfur and carbon metabolic pathways and microbial community transcriptional responses to substrate deprivation and toxicity stresses in a bioreactor mimicking anoxic brackish coastal sediment conditions.</title>
        <authorList>
            <person name="Martins P.D."/>
            <person name="Echeveste M.J."/>
            <person name="Arshad A."/>
            <person name="Kurth J."/>
            <person name="Ouboter H."/>
            <person name="Jetten M.S.M."/>
            <person name="Welte C.U."/>
        </authorList>
    </citation>
    <scope>NUCLEOTIDE SEQUENCE [LARGE SCALE GENOMIC DNA]</scope>
    <source>
        <strain evidence="1">MAG_38</strain>
    </source>
</reference>
<name>A0AAJ1EJ32_9BACT</name>
<comment type="caution">
    <text evidence="1">The sequence shown here is derived from an EMBL/GenBank/DDBJ whole genome shotgun (WGS) entry which is preliminary data.</text>
</comment>
<dbReference type="EMBL" id="JAIOIU010000166">
    <property type="protein sequence ID" value="MBZ0161053.1"/>
    <property type="molecule type" value="Genomic_DNA"/>
</dbReference>
<evidence type="ECO:0000313" key="2">
    <source>
        <dbReference type="Proteomes" id="UP001197609"/>
    </source>
</evidence>
<dbReference type="AlphaFoldDB" id="A0AAJ1EJ32"/>
<evidence type="ECO:0000313" key="1">
    <source>
        <dbReference type="EMBL" id="MBZ0161053.1"/>
    </source>
</evidence>
<proteinExistence type="predicted"/>